<name>A0AAD4BP64_BOLED</name>
<reference evidence="2" key="1">
    <citation type="submission" date="2019-10" db="EMBL/GenBank/DDBJ databases">
        <authorList>
            <consortium name="DOE Joint Genome Institute"/>
            <person name="Kuo A."/>
            <person name="Miyauchi S."/>
            <person name="Kiss E."/>
            <person name="Drula E."/>
            <person name="Kohler A."/>
            <person name="Sanchez-Garcia M."/>
            <person name="Andreopoulos B."/>
            <person name="Barry K.W."/>
            <person name="Bonito G."/>
            <person name="Buee M."/>
            <person name="Carver A."/>
            <person name="Chen C."/>
            <person name="Cichocki N."/>
            <person name="Clum A."/>
            <person name="Culley D."/>
            <person name="Crous P.W."/>
            <person name="Fauchery L."/>
            <person name="Girlanda M."/>
            <person name="Hayes R."/>
            <person name="Keri Z."/>
            <person name="LaButti K."/>
            <person name="Lipzen A."/>
            <person name="Lombard V."/>
            <person name="Magnuson J."/>
            <person name="Maillard F."/>
            <person name="Morin E."/>
            <person name="Murat C."/>
            <person name="Nolan M."/>
            <person name="Ohm R."/>
            <person name="Pangilinan J."/>
            <person name="Pereira M."/>
            <person name="Perotto S."/>
            <person name="Peter M."/>
            <person name="Riley R."/>
            <person name="Sitrit Y."/>
            <person name="Stielow B."/>
            <person name="Szollosi G."/>
            <person name="Zifcakova L."/>
            <person name="Stursova M."/>
            <person name="Spatafora J.W."/>
            <person name="Tedersoo L."/>
            <person name="Vaario L.-M."/>
            <person name="Yamada A."/>
            <person name="Yan M."/>
            <person name="Wang P."/>
            <person name="Xu J."/>
            <person name="Bruns T."/>
            <person name="Baldrian P."/>
            <person name="Vilgalys R."/>
            <person name="Henrissat B."/>
            <person name="Grigoriev I.V."/>
            <person name="Hibbett D."/>
            <person name="Nagy L.G."/>
            <person name="Martin F.M."/>
        </authorList>
    </citation>
    <scope>NUCLEOTIDE SEQUENCE</scope>
    <source>
        <strain evidence="2">BED1</strain>
    </source>
</reference>
<sequence length="78" mass="8018">MFARLASVFIALVVVAGVVVADCPVGQKSYCCGSVSPNGVVGYNCPPFDPASGYSCSGQMRCCVYQDTNGFGYGCSDA</sequence>
<keyword evidence="3" id="KW-1185">Reference proteome</keyword>
<dbReference type="AlphaFoldDB" id="A0AAD4BP64"/>
<feature type="signal peptide" evidence="1">
    <location>
        <begin position="1"/>
        <end position="21"/>
    </location>
</feature>
<reference evidence="2" key="2">
    <citation type="journal article" date="2020" name="Nat. Commun.">
        <title>Large-scale genome sequencing of mycorrhizal fungi provides insights into the early evolution of symbiotic traits.</title>
        <authorList>
            <person name="Miyauchi S."/>
            <person name="Kiss E."/>
            <person name="Kuo A."/>
            <person name="Drula E."/>
            <person name="Kohler A."/>
            <person name="Sanchez-Garcia M."/>
            <person name="Morin E."/>
            <person name="Andreopoulos B."/>
            <person name="Barry K.W."/>
            <person name="Bonito G."/>
            <person name="Buee M."/>
            <person name="Carver A."/>
            <person name="Chen C."/>
            <person name="Cichocki N."/>
            <person name="Clum A."/>
            <person name="Culley D."/>
            <person name="Crous P.W."/>
            <person name="Fauchery L."/>
            <person name="Girlanda M."/>
            <person name="Hayes R.D."/>
            <person name="Keri Z."/>
            <person name="LaButti K."/>
            <person name="Lipzen A."/>
            <person name="Lombard V."/>
            <person name="Magnuson J."/>
            <person name="Maillard F."/>
            <person name="Murat C."/>
            <person name="Nolan M."/>
            <person name="Ohm R.A."/>
            <person name="Pangilinan J."/>
            <person name="Pereira M.F."/>
            <person name="Perotto S."/>
            <person name="Peter M."/>
            <person name="Pfister S."/>
            <person name="Riley R."/>
            <person name="Sitrit Y."/>
            <person name="Stielow J.B."/>
            <person name="Szollosi G."/>
            <person name="Zifcakova L."/>
            <person name="Stursova M."/>
            <person name="Spatafora J.W."/>
            <person name="Tedersoo L."/>
            <person name="Vaario L.M."/>
            <person name="Yamada A."/>
            <person name="Yan M."/>
            <person name="Wang P."/>
            <person name="Xu J."/>
            <person name="Bruns T."/>
            <person name="Baldrian P."/>
            <person name="Vilgalys R."/>
            <person name="Dunand C."/>
            <person name="Henrissat B."/>
            <person name="Grigoriev I.V."/>
            <person name="Hibbett D."/>
            <person name="Nagy L.G."/>
            <person name="Martin F.M."/>
        </authorList>
    </citation>
    <scope>NUCLEOTIDE SEQUENCE</scope>
    <source>
        <strain evidence="2">BED1</strain>
    </source>
</reference>
<protein>
    <submittedName>
        <fullName evidence="2">Uncharacterized protein</fullName>
    </submittedName>
</protein>
<evidence type="ECO:0000313" key="2">
    <source>
        <dbReference type="EMBL" id="KAF8436512.1"/>
    </source>
</evidence>
<accession>A0AAD4BP64</accession>
<keyword evidence="1" id="KW-0732">Signal</keyword>
<evidence type="ECO:0000313" key="3">
    <source>
        <dbReference type="Proteomes" id="UP001194468"/>
    </source>
</evidence>
<dbReference type="EMBL" id="WHUW01000021">
    <property type="protein sequence ID" value="KAF8436512.1"/>
    <property type="molecule type" value="Genomic_DNA"/>
</dbReference>
<dbReference type="Proteomes" id="UP001194468">
    <property type="component" value="Unassembled WGS sequence"/>
</dbReference>
<gene>
    <name evidence="2" type="ORF">L210DRAFT_3647838</name>
</gene>
<feature type="chain" id="PRO_5042280034" evidence="1">
    <location>
        <begin position="22"/>
        <end position="78"/>
    </location>
</feature>
<organism evidence="2 3">
    <name type="scientific">Boletus edulis BED1</name>
    <dbReference type="NCBI Taxonomy" id="1328754"/>
    <lineage>
        <taxon>Eukaryota</taxon>
        <taxon>Fungi</taxon>
        <taxon>Dikarya</taxon>
        <taxon>Basidiomycota</taxon>
        <taxon>Agaricomycotina</taxon>
        <taxon>Agaricomycetes</taxon>
        <taxon>Agaricomycetidae</taxon>
        <taxon>Boletales</taxon>
        <taxon>Boletineae</taxon>
        <taxon>Boletaceae</taxon>
        <taxon>Boletoideae</taxon>
        <taxon>Boletus</taxon>
    </lineage>
</organism>
<comment type="caution">
    <text evidence="2">The sequence shown here is derived from an EMBL/GenBank/DDBJ whole genome shotgun (WGS) entry which is preliminary data.</text>
</comment>
<evidence type="ECO:0000256" key="1">
    <source>
        <dbReference type="SAM" id="SignalP"/>
    </source>
</evidence>
<proteinExistence type="predicted"/>